<dbReference type="AlphaFoldDB" id="A0AAV6FJM2"/>
<comment type="caution">
    <text evidence="2">The sequence shown here is derived from an EMBL/GenBank/DDBJ whole genome shotgun (WGS) entry which is preliminary data.</text>
</comment>
<accession>A0AAV6FJM2</accession>
<protein>
    <submittedName>
        <fullName evidence="2">Uncharacterized protein</fullName>
    </submittedName>
</protein>
<keyword evidence="3" id="KW-1185">Reference proteome</keyword>
<reference evidence="2" key="1">
    <citation type="submission" date="2020-10" db="EMBL/GenBank/DDBJ databases">
        <title>Chromosome-scale genome assembly of the Allis shad, Alosa alosa.</title>
        <authorList>
            <person name="Margot Z."/>
            <person name="Christophe K."/>
            <person name="Cabau C."/>
            <person name="Louis A."/>
            <person name="Berthelot C."/>
            <person name="Parey E."/>
            <person name="Roest Crollius H."/>
            <person name="Montfort J."/>
            <person name="Robinson-Rechavi M."/>
            <person name="Bucao C."/>
            <person name="Bouchez O."/>
            <person name="Gislard M."/>
            <person name="Lluch J."/>
            <person name="Milhes M."/>
            <person name="Lampietro C."/>
            <person name="Lopez Roques C."/>
            <person name="Donnadieu C."/>
            <person name="Braasch I."/>
            <person name="Desvignes T."/>
            <person name="Postlethwait J."/>
            <person name="Bobe J."/>
            <person name="Guiguen Y."/>
        </authorList>
    </citation>
    <scope>NUCLEOTIDE SEQUENCE</scope>
    <source>
        <strain evidence="2">M-15738</strain>
        <tissue evidence="2">Blood</tissue>
    </source>
</reference>
<dbReference type="InterPro" id="IPR043520">
    <property type="entry name" value="SPT21"/>
</dbReference>
<dbReference type="EMBL" id="JADWDJ010000022">
    <property type="protein sequence ID" value="KAG5262705.1"/>
    <property type="molecule type" value="Genomic_DNA"/>
</dbReference>
<sequence length="410" mass="47078">MSSKVTEQSLTTKESSPTGETTKKKKKRLSFWKPDSTTVTSDTKAREKSLLLKDSGFPGLLGTESMEEISALPGAWTMGELSCLSTEQPLSEEHLEEFKAAYRHMRRLSRRSSPVQTRSEQNDTAWSDEDDEAFQKFLSVITDKQKFSRCLKGDPKAEPYIHFYKILNSILNADNISSISPGELMRFDQRKFQNFLHGVYEEKHSQVITYYAKGAHLVGLHSRQLLKYIQPNCSDDTGSPYSRKPYLNPTYRPHIKYMSSLKIQHIKSNKSKKTVEIEDRIRQLTVKREGMKTNEMVTPVKIKVHLKVKNREALTYDDINQIRRKAKEGVDSYLRSLTLCKRWDTLQSWRFLQNFYPTLSDSANFPESFSTYSWSWSGRRNMVEICELVEIVEAAAASSTPASSVPHKSA</sequence>
<proteinExistence type="predicted"/>
<feature type="region of interest" description="Disordered" evidence="1">
    <location>
        <begin position="1"/>
        <end position="45"/>
    </location>
</feature>
<evidence type="ECO:0000313" key="2">
    <source>
        <dbReference type="EMBL" id="KAG5262705.1"/>
    </source>
</evidence>
<evidence type="ECO:0000256" key="1">
    <source>
        <dbReference type="SAM" id="MobiDB-lite"/>
    </source>
</evidence>
<evidence type="ECO:0000313" key="3">
    <source>
        <dbReference type="Proteomes" id="UP000823561"/>
    </source>
</evidence>
<dbReference type="PANTHER" id="PTHR47500">
    <property type="entry name" value="EF-HAND CALCIUM-BINDING DOMAIN-CONTAINING PROTEIN"/>
    <property type="match status" value="1"/>
</dbReference>
<name>A0AAV6FJM2_9TELE</name>
<gene>
    <name evidence="2" type="ORF">AALO_G00277960</name>
</gene>
<dbReference type="PANTHER" id="PTHR47500:SF3">
    <property type="entry name" value="EF-HAND DOMAIN-CONTAINING PROTEIN"/>
    <property type="match status" value="1"/>
</dbReference>
<dbReference type="GO" id="GO:0005509">
    <property type="term" value="F:calcium ion binding"/>
    <property type="evidence" value="ECO:0007669"/>
    <property type="project" value="InterPro"/>
</dbReference>
<feature type="compositionally biased region" description="Polar residues" evidence="1">
    <location>
        <begin position="1"/>
        <end position="20"/>
    </location>
</feature>
<organism evidence="2 3">
    <name type="scientific">Alosa alosa</name>
    <name type="common">allis shad</name>
    <dbReference type="NCBI Taxonomy" id="278164"/>
    <lineage>
        <taxon>Eukaryota</taxon>
        <taxon>Metazoa</taxon>
        <taxon>Chordata</taxon>
        <taxon>Craniata</taxon>
        <taxon>Vertebrata</taxon>
        <taxon>Euteleostomi</taxon>
        <taxon>Actinopterygii</taxon>
        <taxon>Neopterygii</taxon>
        <taxon>Teleostei</taxon>
        <taxon>Clupei</taxon>
        <taxon>Clupeiformes</taxon>
        <taxon>Clupeoidei</taxon>
        <taxon>Clupeidae</taxon>
        <taxon>Alosa</taxon>
    </lineage>
</organism>
<dbReference type="Proteomes" id="UP000823561">
    <property type="component" value="Chromosome 22"/>
</dbReference>